<dbReference type="OrthoDB" id="21421at2"/>
<dbReference type="PANTHER" id="PTHR33747">
    <property type="entry name" value="UPF0225 PROTEIN SCO1677"/>
    <property type="match status" value="1"/>
</dbReference>
<dbReference type="NCBIfam" id="NF002449">
    <property type="entry name" value="PRK01617.1"/>
    <property type="match status" value="1"/>
</dbReference>
<reference evidence="3" key="1">
    <citation type="journal article" date="2013" name="ISME J.">
        <title>A small predatory core genome in the divergent marine Bacteriovorax marinus SJ and the terrestrial Bdellovibrio bacteriovorus.</title>
        <authorList>
            <person name="Crossman L.C."/>
            <person name="Chen H."/>
            <person name="Cerdeno-Tarraga A.M."/>
            <person name="Brooks K."/>
            <person name="Quail M.A."/>
            <person name="Pineiro S.A."/>
            <person name="Hobley L."/>
            <person name="Sockett R.E."/>
            <person name="Bentley S.D."/>
            <person name="Parkhill J."/>
            <person name="Williams H.N."/>
            <person name="Stine O.C."/>
        </authorList>
    </citation>
    <scope>NUCLEOTIDE SEQUENCE [LARGE SCALE GENOMIC DNA]</scope>
    <source>
        <strain evidence="3">ATCC BAA-682 / DSM 15412 / SJ</strain>
    </source>
</reference>
<evidence type="ECO:0000313" key="3">
    <source>
        <dbReference type="Proteomes" id="UP000008963"/>
    </source>
</evidence>
<dbReference type="KEGG" id="bmx:BMS_2275"/>
<dbReference type="SUPFAM" id="SSF54427">
    <property type="entry name" value="NTF2-like"/>
    <property type="match status" value="1"/>
</dbReference>
<dbReference type="Pfam" id="PF02810">
    <property type="entry name" value="SEC-C"/>
    <property type="match status" value="1"/>
</dbReference>
<dbReference type="PANTHER" id="PTHR33747:SF1">
    <property type="entry name" value="ADENYLATE CYCLASE-ASSOCIATED CAP C-TERMINAL DOMAIN-CONTAINING PROTEIN"/>
    <property type="match status" value="1"/>
</dbReference>
<proteinExistence type="predicted"/>
<dbReference type="SUPFAM" id="SSF103642">
    <property type="entry name" value="Sec-C motif"/>
    <property type="match status" value="1"/>
</dbReference>
<dbReference type="InterPro" id="IPR004027">
    <property type="entry name" value="SEC_C_motif"/>
</dbReference>
<organism evidence="2 3">
    <name type="scientific">Halobacteriovorax marinus (strain ATCC BAA-682 / DSM 15412 / SJ)</name>
    <name type="common">Bacteriovorax marinus</name>
    <dbReference type="NCBI Taxonomy" id="862908"/>
    <lineage>
        <taxon>Bacteria</taxon>
        <taxon>Pseudomonadati</taxon>
        <taxon>Bdellovibrionota</taxon>
        <taxon>Bacteriovoracia</taxon>
        <taxon>Bacteriovoracales</taxon>
        <taxon>Halobacteriovoraceae</taxon>
        <taxon>Halobacteriovorax</taxon>
    </lineage>
</organism>
<gene>
    <name evidence="2" type="ordered locus">BMS_2275</name>
</gene>
<dbReference type="AlphaFoldDB" id="E1X4A5"/>
<dbReference type="HOGENOM" id="CLU_099590_0_0_7"/>
<dbReference type="InterPro" id="IPR032710">
    <property type="entry name" value="NTF2-like_dom_sf"/>
</dbReference>
<dbReference type="EMBL" id="FQ312005">
    <property type="protein sequence ID" value="CBW27077.1"/>
    <property type="molecule type" value="Genomic_DNA"/>
</dbReference>
<dbReference type="NCBIfam" id="NF002486">
    <property type="entry name" value="PRK01752.1"/>
    <property type="match status" value="1"/>
</dbReference>
<name>E1X4A5_HALMS</name>
<dbReference type="eggNOG" id="COG3012">
    <property type="taxonomic scope" value="Bacteria"/>
</dbReference>
<accession>E1X4A5</accession>
<evidence type="ECO:0000259" key="1">
    <source>
        <dbReference type="Pfam" id="PF17775"/>
    </source>
</evidence>
<dbReference type="InterPro" id="IPR048469">
    <property type="entry name" value="YchJ-like_M"/>
</dbReference>
<dbReference type="Proteomes" id="UP000008963">
    <property type="component" value="Chromosome"/>
</dbReference>
<dbReference type="PATRIC" id="fig|862908.3.peg.2166"/>
<sequence>MSCPCGHEVEYEKCCAPLHAGSEKAQSAEQLMRARYAAFAKHNVDYIISTQDKGSREELNRNEIEIWSNESEWKGLEIVDTVKGQPGDKDGIVEFKATYVVGDRQVVHHERSSFIFEDDAWFFVEGDVLRDAVRRAGPKVGRNDPCPCGSGKKYKKCCLANA</sequence>
<dbReference type="RefSeq" id="WP_014244854.1">
    <property type="nucleotide sequence ID" value="NC_016620.1"/>
</dbReference>
<dbReference type="Gene3D" id="3.10.450.50">
    <property type="match status" value="1"/>
</dbReference>
<dbReference type="STRING" id="862908.BMS_2275"/>
<keyword evidence="3" id="KW-1185">Reference proteome</keyword>
<evidence type="ECO:0000313" key="2">
    <source>
        <dbReference type="EMBL" id="CBW27077.1"/>
    </source>
</evidence>
<feature type="domain" description="YchJ-like middle NTF2-like" evidence="1">
    <location>
        <begin position="27"/>
        <end position="126"/>
    </location>
</feature>
<dbReference type="Pfam" id="PF17775">
    <property type="entry name" value="YchJ_M-like"/>
    <property type="match status" value="1"/>
</dbReference>
<protein>
    <recommendedName>
        <fullName evidence="1">YchJ-like middle NTF2-like domain-containing protein</fullName>
    </recommendedName>
</protein>